<reference evidence="3" key="1">
    <citation type="submission" date="2021-04" db="EMBL/GenBank/DDBJ databases">
        <title>Biosynthetic gene clusters of Dactylosporangioum roseum.</title>
        <authorList>
            <person name="Hartkoorn R.C."/>
            <person name="Beaudoing E."/>
            <person name="Hot D."/>
            <person name="Moureu S."/>
        </authorList>
    </citation>
    <scope>NUCLEOTIDE SEQUENCE</scope>
    <source>
        <strain evidence="3">NRRL B-16295</strain>
    </source>
</reference>
<evidence type="ECO:0000256" key="2">
    <source>
        <dbReference type="SAM" id="MobiDB-lite"/>
    </source>
</evidence>
<sequence length="240" mass="25398">MVIAADPDDAEYSFGATAGRLASEGTHVVYVIYTNGSQGGADPDEPAASLIATRYAELRPAAARPGVANVEFLGFHDGCLTADPSLRETPARQIRRYRPELALAHRPLRSLTFPIGASHPDHLAAGEAALSAVHPDARSPRAEATSEPVRGISAGGDDDDGMAGGAVQGRTGTGRGRDPRRTGSPLSGGGGARRPAGGPDRKGHRSGRYRGIVRRRPRSGCHSDTRMREERMRDPSVEHR</sequence>
<organism evidence="3 4">
    <name type="scientific">Dactylosporangium roseum</name>
    <dbReference type="NCBI Taxonomy" id="47989"/>
    <lineage>
        <taxon>Bacteria</taxon>
        <taxon>Bacillati</taxon>
        <taxon>Actinomycetota</taxon>
        <taxon>Actinomycetes</taxon>
        <taxon>Micromonosporales</taxon>
        <taxon>Micromonosporaceae</taxon>
        <taxon>Dactylosporangium</taxon>
    </lineage>
</organism>
<feature type="region of interest" description="Disordered" evidence="2">
    <location>
        <begin position="132"/>
        <end position="240"/>
    </location>
</feature>
<protein>
    <submittedName>
        <fullName evidence="3">PIG-L family deacetylase</fullName>
    </submittedName>
</protein>
<feature type="compositionally biased region" description="Basic and acidic residues" evidence="2">
    <location>
        <begin position="221"/>
        <end position="240"/>
    </location>
</feature>
<dbReference type="InterPro" id="IPR003737">
    <property type="entry name" value="GlcNAc_PI_deacetylase-related"/>
</dbReference>
<accession>A0ABY5ZB62</accession>
<dbReference type="InterPro" id="IPR024078">
    <property type="entry name" value="LmbE-like_dom_sf"/>
</dbReference>
<keyword evidence="4" id="KW-1185">Reference proteome</keyword>
<keyword evidence="1" id="KW-0862">Zinc</keyword>
<name>A0ABY5ZB62_9ACTN</name>
<evidence type="ECO:0000313" key="3">
    <source>
        <dbReference type="EMBL" id="UWZ39335.1"/>
    </source>
</evidence>
<dbReference type="Pfam" id="PF02585">
    <property type="entry name" value="PIG-L"/>
    <property type="match status" value="1"/>
</dbReference>
<dbReference type="Proteomes" id="UP001058271">
    <property type="component" value="Chromosome"/>
</dbReference>
<dbReference type="SUPFAM" id="SSF102588">
    <property type="entry name" value="LmbE-like"/>
    <property type="match status" value="1"/>
</dbReference>
<gene>
    <name evidence="3" type="ORF">Drose_14485</name>
</gene>
<feature type="compositionally biased region" description="Gly residues" evidence="2">
    <location>
        <begin position="162"/>
        <end position="174"/>
    </location>
</feature>
<dbReference type="EMBL" id="CP073721">
    <property type="protein sequence ID" value="UWZ39335.1"/>
    <property type="molecule type" value="Genomic_DNA"/>
</dbReference>
<dbReference type="Gene3D" id="3.40.50.10320">
    <property type="entry name" value="LmbE-like"/>
    <property type="match status" value="1"/>
</dbReference>
<proteinExistence type="predicted"/>
<feature type="compositionally biased region" description="Basic residues" evidence="2">
    <location>
        <begin position="202"/>
        <end position="219"/>
    </location>
</feature>
<evidence type="ECO:0000256" key="1">
    <source>
        <dbReference type="ARBA" id="ARBA00022833"/>
    </source>
</evidence>
<evidence type="ECO:0000313" key="4">
    <source>
        <dbReference type="Proteomes" id="UP001058271"/>
    </source>
</evidence>